<keyword evidence="1" id="KW-1133">Transmembrane helix</keyword>
<gene>
    <name evidence="2" type="ORF">FHS03_004035</name>
</gene>
<organism evidence="2 3">
    <name type="scientific">Pseudoduganella violacea</name>
    <dbReference type="NCBI Taxonomy" id="1715466"/>
    <lineage>
        <taxon>Bacteria</taxon>
        <taxon>Pseudomonadati</taxon>
        <taxon>Pseudomonadota</taxon>
        <taxon>Betaproteobacteria</taxon>
        <taxon>Burkholderiales</taxon>
        <taxon>Oxalobacteraceae</taxon>
        <taxon>Telluria group</taxon>
        <taxon>Pseudoduganella</taxon>
    </lineage>
</organism>
<protein>
    <submittedName>
        <fullName evidence="2">Putative iron-regulated membrane protein</fullName>
    </submittedName>
</protein>
<sequence length="417" mass="46922">MRAFWTVIHRYAGLLTAGFLFISGLTGAIISWDHELDDLLNPHLMHASTRGPALAPLDLARQVEARYPDVRVSFVPLHAEPGESISFGISGRVDPVSKKLIEPGFNQVFVDPASGAELGKREWGAVWPITKETFVSFLYRLHYTLHIPEMWGIDQWGLWLMGGIAMIWTFDSFVGFYLTLPVSRRKELGRVPAAKSWWQRWQPAWKVRWKGGSAKLNFDLHRAFSLWTFLLLFILAFTAFSLNLYREIFYPVMKTVSQVTPTPFDTRTPADKHHPIEPRFAFADIIQRASAEAAQRQWTEPAGSIFYSQDFGIYGVSFFKPGDDHGSGGVGPAVLYFDGEDGRLLGDRQPWKGTAADIFVQAQFPLHSGRILGLPGRVLISFMGIVVAMLSVTGVIIWWRKRASRVVSAQRQALVAS</sequence>
<dbReference type="RefSeq" id="WP_183442704.1">
    <property type="nucleotide sequence ID" value="NZ_JACHXD010000012.1"/>
</dbReference>
<evidence type="ECO:0000256" key="1">
    <source>
        <dbReference type="SAM" id="Phobius"/>
    </source>
</evidence>
<proteinExistence type="predicted"/>
<feature type="transmembrane region" description="Helical" evidence="1">
    <location>
        <begin position="378"/>
        <end position="399"/>
    </location>
</feature>
<dbReference type="EMBL" id="JACHXD010000012">
    <property type="protein sequence ID" value="MBB3120962.1"/>
    <property type="molecule type" value="Genomic_DNA"/>
</dbReference>
<keyword evidence="3" id="KW-1185">Reference proteome</keyword>
<dbReference type="Pfam" id="PF03929">
    <property type="entry name" value="PepSY_TM"/>
    <property type="match status" value="1"/>
</dbReference>
<feature type="transmembrane region" description="Helical" evidence="1">
    <location>
        <begin position="224"/>
        <end position="245"/>
    </location>
</feature>
<comment type="caution">
    <text evidence="2">The sequence shown here is derived from an EMBL/GenBank/DDBJ whole genome shotgun (WGS) entry which is preliminary data.</text>
</comment>
<name>A0A7W5BD39_9BURK</name>
<evidence type="ECO:0000313" key="3">
    <source>
        <dbReference type="Proteomes" id="UP000541535"/>
    </source>
</evidence>
<dbReference type="InterPro" id="IPR005625">
    <property type="entry name" value="PepSY-ass_TM"/>
</dbReference>
<reference evidence="2 3" key="1">
    <citation type="submission" date="2020-08" db="EMBL/GenBank/DDBJ databases">
        <title>Genomic Encyclopedia of Type Strains, Phase III (KMG-III): the genomes of soil and plant-associated and newly described type strains.</title>
        <authorList>
            <person name="Whitman W."/>
        </authorList>
    </citation>
    <scope>NUCLEOTIDE SEQUENCE [LARGE SCALE GENOMIC DNA]</scope>
    <source>
        <strain evidence="2 3">CECT 8897</strain>
    </source>
</reference>
<feature type="transmembrane region" description="Helical" evidence="1">
    <location>
        <begin position="12"/>
        <end position="32"/>
    </location>
</feature>
<accession>A0A7W5BD39</accession>
<keyword evidence="1" id="KW-0812">Transmembrane</keyword>
<evidence type="ECO:0000313" key="2">
    <source>
        <dbReference type="EMBL" id="MBB3120962.1"/>
    </source>
</evidence>
<feature type="transmembrane region" description="Helical" evidence="1">
    <location>
        <begin position="156"/>
        <end position="180"/>
    </location>
</feature>
<keyword evidence="1" id="KW-0472">Membrane</keyword>
<dbReference type="PANTHER" id="PTHR34219">
    <property type="entry name" value="IRON-REGULATED INNER MEMBRANE PROTEIN-RELATED"/>
    <property type="match status" value="1"/>
</dbReference>
<dbReference type="AlphaFoldDB" id="A0A7W5BD39"/>
<dbReference type="PANTHER" id="PTHR34219:SF5">
    <property type="entry name" value="BLR4505 PROTEIN"/>
    <property type="match status" value="1"/>
</dbReference>
<dbReference type="Proteomes" id="UP000541535">
    <property type="component" value="Unassembled WGS sequence"/>
</dbReference>